<gene>
    <name evidence="10" type="primary">LOC102806865</name>
</gene>
<dbReference type="Pfam" id="PF00270">
    <property type="entry name" value="DEAD"/>
    <property type="match status" value="1"/>
</dbReference>
<name>A0ABM0MEB8_SACKO</name>
<dbReference type="InterPro" id="IPR001650">
    <property type="entry name" value="Helicase_C-like"/>
</dbReference>
<dbReference type="InterPro" id="IPR011545">
    <property type="entry name" value="DEAD/DEAH_box_helicase_dom"/>
</dbReference>
<dbReference type="RefSeq" id="XP_006818359.1">
    <property type="nucleotide sequence ID" value="XM_006818296.1"/>
</dbReference>
<feature type="domain" description="Helicase ATP-binding" evidence="7">
    <location>
        <begin position="66"/>
        <end position="177"/>
    </location>
</feature>
<dbReference type="PROSITE" id="PS51194">
    <property type="entry name" value="HELICASE_CTER"/>
    <property type="match status" value="1"/>
</dbReference>
<feature type="non-terminal residue" evidence="10">
    <location>
        <position position="1"/>
    </location>
</feature>
<evidence type="ECO:0000256" key="3">
    <source>
        <dbReference type="ARBA" id="ARBA00022801"/>
    </source>
</evidence>
<dbReference type="CDD" id="cd18787">
    <property type="entry name" value="SF2_C_DEAD"/>
    <property type="match status" value="1"/>
</dbReference>
<dbReference type="InterPro" id="IPR014001">
    <property type="entry name" value="Helicase_ATP-bd"/>
</dbReference>
<evidence type="ECO:0000259" key="8">
    <source>
        <dbReference type="PROSITE" id="PS51194"/>
    </source>
</evidence>
<dbReference type="SUPFAM" id="SSF52540">
    <property type="entry name" value="P-loop containing nucleoside triphosphate hydrolases"/>
    <property type="match status" value="1"/>
</dbReference>
<accession>A0ABM0MEB8</accession>
<dbReference type="GeneID" id="102806865"/>
<keyword evidence="3" id="KW-0378">Hydrolase</keyword>
<evidence type="ECO:0000256" key="6">
    <source>
        <dbReference type="SAM" id="MobiDB-lite"/>
    </source>
</evidence>
<proteinExistence type="predicted"/>
<evidence type="ECO:0000256" key="2">
    <source>
        <dbReference type="ARBA" id="ARBA00022741"/>
    </source>
</evidence>
<dbReference type="SMART" id="SM00487">
    <property type="entry name" value="DEXDc"/>
    <property type="match status" value="1"/>
</dbReference>
<organism evidence="9 10">
    <name type="scientific">Saccoglossus kowalevskii</name>
    <name type="common">Acorn worm</name>
    <dbReference type="NCBI Taxonomy" id="10224"/>
    <lineage>
        <taxon>Eukaryota</taxon>
        <taxon>Metazoa</taxon>
        <taxon>Hemichordata</taxon>
        <taxon>Enteropneusta</taxon>
        <taxon>Harrimaniidae</taxon>
        <taxon>Saccoglossus</taxon>
    </lineage>
</organism>
<dbReference type="PANTHER" id="PTHR47958">
    <property type="entry name" value="ATP-DEPENDENT RNA HELICASE DBP3"/>
    <property type="match status" value="1"/>
</dbReference>
<dbReference type="Gene3D" id="3.40.50.300">
    <property type="entry name" value="P-loop containing nucleotide triphosphate hydrolases"/>
    <property type="match status" value="2"/>
</dbReference>
<dbReference type="Proteomes" id="UP000694865">
    <property type="component" value="Unplaced"/>
</dbReference>
<evidence type="ECO:0000259" key="7">
    <source>
        <dbReference type="PROSITE" id="PS51192"/>
    </source>
</evidence>
<evidence type="ECO:0000256" key="4">
    <source>
        <dbReference type="ARBA" id="ARBA00022806"/>
    </source>
</evidence>
<evidence type="ECO:0000313" key="9">
    <source>
        <dbReference type="Proteomes" id="UP000694865"/>
    </source>
</evidence>
<sequence length="325" mass="36327">IDQDNADNCETPVYLIGSEDSSRKAEELIKELLKPKTTIIQIQTDILDEIYKQKFKTPSPIQAQGWPVALQGLDLIGIAQTGTGKTLAFLLPALIHIDLQPVPRSERGGPNVLILSPTRELALQIEMECNKYHYRGIKGSACHAVTQIVEFVAEEDKRTRTLQFIDEMEEDDKVLIFVGRKTTADDISSDFSLRNISVQCIHGGREQMDREQALLDFKDSSVRILIATDVASRGLDIKDITHVFNFDFPHNIEEYEVPDELVSMAERYKSWLERNGGRGGGRGGRGGRRGYGGYRSDNDRFSSGSSDPFGGGSWGNKRQGGFNRF</sequence>
<feature type="region of interest" description="Disordered" evidence="6">
    <location>
        <begin position="273"/>
        <end position="325"/>
    </location>
</feature>
<evidence type="ECO:0000256" key="5">
    <source>
        <dbReference type="ARBA" id="ARBA00022840"/>
    </source>
</evidence>
<dbReference type="InterPro" id="IPR027417">
    <property type="entry name" value="P-loop_NTPase"/>
</dbReference>
<keyword evidence="2" id="KW-0547">Nucleotide-binding</keyword>
<keyword evidence="4" id="KW-0347">Helicase</keyword>
<dbReference type="PROSITE" id="PS51192">
    <property type="entry name" value="HELICASE_ATP_BIND_1"/>
    <property type="match status" value="1"/>
</dbReference>
<feature type="domain" description="Helicase C-terminal" evidence="8">
    <location>
        <begin position="144"/>
        <end position="325"/>
    </location>
</feature>
<dbReference type="EC" id="3.6.4.13" evidence="1"/>
<dbReference type="Pfam" id="PF00271">
    <property type="entry name" value="Helicase_C"/>
    <property type="match status" value="1"/>
</dbReference>
<evidence type="ECO:0000256" key="1">
    <source>
        <dbReference type="ARBA" id="ARBA00012552"/>
    </source>
</evidence>
<reference evidence="10" key="1">
    <citation type="submission" date="2025-08" db="UniProtKB">
        <authorList>
            <consortium name="RefSeq"/>
        </authorList>
    </citation>
    <scope>IDENTIFICATION</scope>
    <source>
        <tissue evidence="10">Testes</tissue>
    </source>
</reference>
<dbReference type="SMART" id="SM00490">
    <property type="entry name" value="HELICc"/>
    <property type="match status" value="1"/>
</dbReference>
<keyword evidence="5" id="KW-0067">ATP-binding</keyword>
<keyword evidence="9" id="KW-1185">Reference proteome</keyword>
<protein>
    <recommendedName>
        <fullName evidence="1">RNA helicase</fullName>
        <ecNumber evidence="1">3.6.4.13</ecNumber>
    </recommendedName>
</protein>
<feature type="compositionally biased region" description="Gly residues" evidence="6">
    <location>
        <begin position="277"/>
        <end position="293"/>
    </location>
</feature>
<evidence type="ECO:0000313" key="10">
    <source>
        <dbReference type="RefSeq" id="XP_006818359.1"/>
    </source>
</evidence>